<evidence type="ECO:0000313" key="7">
    <source>
        <dbReference type="Proteomes" id="UP000435138"/>
    </source>
</evidence>
<evidence type="ECO:0000313" key="6">
    <source>
        <dbReference type="EMBL" id="MQY47882.1"/>
    </source>
</evidence>
<gene>
    <name evidence="6" type="ORF">GAO09_17745</name>
</gene>
<keyword evidence="2 5" id="KW-0812">Transmembrane</keyword>
<dbReference type="PANTHER" id="PTHR35371:SF1">
    <property type="entry name" value="BLR7753 PROTEIN"/>
    <property type="match status" value="1"/>
</dbReference>
<evidence type="ECO:0000256" key="3">
    <source>
        <dbReference type="ARBA" id="ARBA00022989"/>
    </source>
</evidence>
<organism evidence="6 7">
    <name type="scientific">Endobacterium cereale</name>
    <dbReference type="NCBI Taxonomy" id="2663029"/>
    <lineage>
        <taxon>Bacteria</taxon>
        <taxon>Pseudomonadati</taxon>
        <taxon>Pseudomonadota</taxon>
        <taxon>Alphaproteobacteria</taxon>
        <taxon>Hyphomicrobiales</taxon>
        <taxon>Rhizobiaceae</taxon>
        <taxon>Endobacterium</taxon>
    </lineage>
</organism>
<evidence type="ECO:0000256" key="1">
    <source>
        <dbReference type="ARBA" id="ARBA00004370"/>
    </source>
</evidence>
<feature type="transmembrane region" description="Helical" evidence="5">
    <location>
        <begin position="118"/>
        <end position="136"/>
    </location>
</feature>
<dbReference type="InterPro" id="IPR023352">
    <property type="entry name" value="MAPEG-like_dom_sf"/>
</dbReference>
<comment type="caution">
    <text evidence="6">The sequence shown here is derived from an EMBL/GenBank/DDBJ whole genome shotgun (WGS) entry which is preliminary data.</text>
</comment>
<comment type="subcellular location">
    <subcellularLocation>
        <location evidence="1">Membrane</location>
    </subcellularLocation>
</comment>
<dbReference type="Gene3D" id="1.20.120.550">
    <property type="entry name" value="Membrane associated eicosanoid/glutathione metabolism-like domain"/>
    <property type="match status" value="1"/>
</dbReference>
<accession>A0A6A8A9F7</accession>
<keyword evidence="3 5" id="KW-1133">Transmembrane helix</keyword>
<dbReference type="SUPFAM" id="SSF161084">
    <property type="entry name" value="MAPEG domain-like"/>
    <property type="match status" value="1"/>
</dbReference>
<keyword evidence="4 5" id="KW-0472">Membrane</keyword>
<protein>
    <recommendedName>
        <fullName evidence="8">MAPEG family protein</fullName>
    </recommendedName>
</protein>
<feature type="transmembrane region" description="Helical" evidence="5">
    <location>
        <begin position="90"/>
        <end position="111"/>
    </location>
</feature>
<dbReference type="Pfam" id="PF01124">
    <property type="entry name" value="MAPEG"/>
    <property type="match status" value="1"/>
</dbReference>
<dbReference type="InterPro" id="IPR001129">
    <property type="entry name" value="Membr-assoc_MAPEG"/>
</dbReference>
<evidence type="ECO:0000256" key="4">
    <source>
        <dbReference type="ARBA" id="ARBA00023136"/>
    </source>
</evidence>
<name>A0A6A8A9F7_9HYPH</name>
<evidence type="ECO:0000256" key="2">
    <source>
        <dbReference type="ARBA" id="ARBA00022692"/>
    </source>
</evidence>
<dbReference type="Proteomes" id="UP000435138">
    <property type="component" value="Unassembled WGS sequence"/>
</dbReference>
<evidence type="ECO:0000256" key="5">
    <source>
        <dbReference type="SAM" id="Phobius"/>
    </source>
</evidence>
<proteinExistence type="predicted"/>
<feature type="transmembrane region" description="Helical" evidence="5">
    <location>
        <begin position="6"/>
        <end position="28"/>
    </location>
</feature>
<reference evidence="6 7" key="1">
    <citation type="submission" date="2019-11" db="EMBL/GenBank/DDBJ databases">
        <title>Genome analysis of Rhizobacterium cereale a novel genus and species isolated from maize roots in North Spain.</title>
        <authorList>
            <person name="Menendez E."/>
            <person name="Flores-Felix J.D."/>
            <person name="Ramirez-Bahena M.-H."/>
            <person name="Igual J.M."/>
            <person name="Garcia-Fraile P."/>
            <person name="Peix A."/>
            <person name="Velazquez E."/>
        </authorList>
    </citation>
    <scope>NUCLEOTIDE SEQUENCE [LARGE SCALE GENOMIC DNA]</scope>
    <source>
        <strain evidence="6 7">RZME27</strain>
    </source>
</reference>
<sequence length="137" mass="14771">MDAASANATYLLTLLCLSVVLLVVHILLQGNFATKDRGLDWNAGPRDGDNEPKSVMAGRSARASKNFQETYPAFIGLLLAMILTGDTSGWGLLGGTVWLVARIVYIPLYLGGIAYIRSLVWVVSLVGLLLMMIGLFL</sequence>
<dbReference type="RefSeq" id="WP_153355429.1">
    <property type="nucleotide sequence ID" value="NZ_JAYKOO010000009.1"/>
</dbReference>
<dbReference type="AlphaFoldDB" id="A0A6A8A9F7"/>
<dbReference type="GO" id="GO:0016020">
    <property type="term" value="C:membrane"/>
    <property type="evidence" value="ECO:0007669"/>
    <property type="project" value="UniProtKB-SubCell"/>
</dbReference>
<evidence type="ECO:0008006" key="8">
    <source>
        <dbReference type="Google" id="ProtNLM"/>
    </source>
</evidence>
<dbReference type="EMBL" id="WIXI01000046">
    <property type="protein sequence ID" value="MQY47882.1"/>
    <property type="molecule type" value="Genomic_DNA"/>
</dbReference>
<dbReference type="PANTHER" id="PTHR35371">
    <property type="entry name" value="INNER MEMBRANE PROTEIN"/>
    <property type="match status" value="1"/>
</dbReference>
<keyword evidence="7" id="KW-1185">Reference proteome</keyword>